<dbReference type="InterPro" id="IPR053151">
    <property type="entry name" value="RNase_H-like"/>
</dbReference>
<dbReference type="Proteomes" id="UP000826656">
    <property type="component" value="Unassembled WGS sequence"/>
</dbReference>
<protein>
    <recommendedName>
        <fullName evidence="1">RNase H type-1 domain-containing protein</fullName>
    </recommendedName>
</protein>
<organism evidence="2 3">
    <name type="scientific">Solanum tuberosum</name>
    <name type="common">Potato</name>
    <dbReference type="NCBI Taxonomy" id="4113"/>
    <lineage>
        <taxon>Eukaryota</taxon>
        <taxon>Viridiplantae</taxon>
        <taxon>Streptophyta</taxon>
        <taxon>Embryophyta</taxon>
        <taxon>Tracheophyta</taxon>
        <taxon>Spermatophyta</taxon>
        <taxon>Magnoliopsida</taxon>
        <taxon>eudicotyledons</taxon>
        <taxon>Gunneridae</taxon>
        <taxon>Pentapetalae</taxon>
        <taxon>asterids</taxon>
        <taxon>lamiids</taxon>
        <taxon>Solanales</taxon>
        <taxon>Solanaceae</taxon>
        <taxon>Solanoideae</taxon>
        <taxon>Solaneae</taxon>
        <taxon>Solanum</taxon>
    </lineage>
</organism>
<accession>A0ABQ7USA8</accession>
<evidence type="ECO:0000313" key="3">
    <source>
        <dbReference type="Proteomes" id="UP000826656"/>
    </source>
</evidence>
<comment type="caution">
    <text evidence="2">The sequence shown here is derived from an EMBL/GenBank/DDBJ whole genome shotgun (WGS) entry which is preliminary data.</text>
</comment>
<dbReference type="SUPFAM" id="SSF53098">
    <property type="entry name" value="Ribonuclease H-like"/>
    <property type="match status" value="1"/>
</dbReference>
<evidence type="ECO:0000259" key="1">
    <source>
        <dbReference type="Pfam" id="PF13456"/>
    </source>
</evidence>
<dbReference type="PANTHER" id="PTHR47723:SF24">
    <property type="entry name" value="RNASE H TYPE-1 DOMAIN-CONTAINING PROTEIN"/>
    <property type="match status" value="1"/>
</dbReference>
<proteinExistence type="predicted"/>
<dbReference type="InterPro" id="IPR012337">
    <property type="entry name" value="RNaseH-like_sf"/>
</dbReference>
<dbReference type="EMBL" id="JAIVGD010000018">
    <property type="protein sequence ID" value="KAH0754715.1"/>
    <property type="molecule type" value="Genomic_DNA"/>
</dbReference>
<feature type="domain" description="RNase H type-1" evidence="1">
    <location>
        <begin position="79"/>
        <end position="156"/>
    </location>
</feature>
<dbReference type="InterPro" id="IPR036397">
    <property type="entry name" value="RNaseH_sf"/>
</dbReference>
<keyword evidence="3" id="KW-1185">Reference proteome</keyword>
<dbReference type="Gene3D" id="3.30.420.10">
    <property type="entry name" value="Ribonuclease H-like superfamily/Ribonuclease H"/>
    <property type="match status" value="1"/>
</dbReference>
<name>A0ABQ7USA8_SOLTU</name>
<dbReference type="Pfam" id="PF13456">
    <property type="entry name" value="RVT_3"/>
    <property type="match status" value="1"/>
</dbReference>
<dbReference type="PANTHER" id="PTHR47723">
    <property type="entry name" value="OS05G0353850 PROTEIN"/>
    <property type="match status" value="1"/>
</dbReference>
<evidence type="ECO:0000313" key="2">
    <source>
        <dbReference type="EMBL" id="KAH0754715.1"/>
    </source>
</evidence>
<gene>
    <name evidence="2" type="ORF">KY290_024985</name>
</gene>
<sequence length="170" mass="19641">MVHLFINGEFARSIWKYYANAIGLQGPFIQVHQAIKKWWDIRHCAKLTPILQVGPAFICWQLWKRRTTIEHGEYDEVEDGACRGNPGERSAAFCIRDADDNLVYVEAKRLWITNSIHAEARAIQGGIQHCIEQQRVSILIESDSLAIINMTEGKWEALWEIRMEITSINF</sequence>
<reference evidence="2 3" key="1">
    <citation type="journal article" date="2021" name="bioRxiv">
        <title>Chromosome-scale and haplotype-resolved genome assembly of a tetraploid potato cultivar.</title>
        <authorList>
            <person name="Sun H."/>
            <person name="Jiao W.-B."/>
            <person name="Krause K."/>
            <person name="Campoy J.A."/>
            <person name="Goel M."/>
            <person name="Folz-Donahue K."/>
            <person name="Kukat C."/>
            <person name="Huettel B."/>
            <person name="Schneeberger K."/>
        </authorList>
    </citation>
    <scope>NUCLEOTIDE SEQUENCE [LARGE SCALE GENOMIC DNA]</scope>
    <source>
        <strain evidence="2">SolTubOtavaFocal</strain>
        <tissue evidence="2">Leaves</tissue>
    </source>
</reference>
<dbReference type="InterPro" id="IPR002156">
    <property type="entry name" value="RNaseH_domain"/>
</dbReference>